<dbReference type="EMBL" id="CP043450">
    <property type="protein sequence ID" value="QEM09121.1"/>
    <property type="molecule type" value="Genomic_DNA"/>
</dbReference>
<sequence length="240" mass="24541">MIYKAGANNNSISNEELTDLLLSHKTSIDFTTGKISWDVQTGAFNRTTGDFVLLLTTHTKSFDAGGNRYLNGLADGNGAVDAFMGAMASKGGLTRVGSNTSVYFERPNGFVFRGNQYTTTYSIAKTGAEISRYTSRFGYALGAAQIGYGYYEDGWAYGNHTRVAMGSVGGGIIGGWVGAEIGATGGAGLGAGIGAFFFGVGAAPGAAIGGIIGGFVGGFGGGWAGGELGGSIVKRHYGLK</sequence>
<organism evidence="1 2">
    <name type="scientific">Mucilaginibacter rubeus</name>
    <dbReference type="NCBI Taxonomy" id="2027860"/>
    <lineage>
        <taxon>Bacteria</taxon>
        <taxon>Pseudomonadati</taxon>
        <taxon>Bacteroidota</taxon>
        <taxon>Sphingobacteriia</taxon>
        <taxon>Sphingobacteriales</taxon>
        <taxon>Sphingobacteriaceae</taxon>
        <taxon>Mucilaginibacter</taxon>
    </lineage>
</organism>
<proteinExistence type="predicted"/>
<keyword evidence="2" id="KW-1185">Reference proteome</keyword>
<evidence type="ECO:0000313" key="2">
    <source>
        <dbReference type="Proteomes" id="UP000251402"/>
    </source>
</evidence>
<dbReference type="KEGG" id="mrub:DEO27_003510"/>
<name>A0A5C1HVM9_9SPHI</name>
<gene>
    <name evidence="1" type="ORF">DEO27_003510</name>
</gene>
<protein>
    <submittedName>
        <fullName evidence="1">Uncharacterized protein</fullName>
    </submittedName>
</protein>
<reference evidence="1" key="1">
    <citation type="submission" date="2019-08" db="EMBL/GenBank/DDBJ databases">
        <title>Comparative genome analysis confer to the adaptation heavy metal polluted environment.</title>
        <authorList>
            <person name="Li Y."/>
        </authorList>
    </citation>
    <scope>NUCLEOTIDE SEQUENCE [LARGE SCALE GENOMIC DNA]</scope>
    <source>
        <strain evidence="1">P1</strain>
    </source>
</reference>
<dbReference type="Proteomes" id="UP000251402">
    <property type="component" value="Chromosome"/>
</dbReference>
<dbReference type="OrthoDB" id="9765204at2"/>
<dbReference type="AlphaFoldDB" id="A0A5C1HVM9"/>
<accession>A0A5C1HVM9</accession>
<dbReference type="RefSeq" id="WP_112569786.1">
    <property type="nucleotide sequence ID" value="NZ_CP043450.1"/>
</dbReference>
<evidence type="ECO:0000313" key="1">
    <source>
        <dbReference type="EMBL" id="QEM09121.1"/>
    </source>
</evidence>